<reference evidence="2" key="1">
    <citation type="submission" date="2023-04" db="EMBL/GenBank/DDBJ databases">
        <title>The environmental microbiomes in feedlot watering bowls are a reservoir of florfenicol resistance for bovine respiratory disease pathogens.</title>
        <authorList>
            <person name="Kos D.W."/>
            <person name="Ruzzini A.C."/>
            <person name="Schreiner B."/>
            <person name="Jelinski M.D."/>
        </authorList>
    </citation>
    <scope>NUCLEOTIDE SEQUENCE</scope>
    <source>
        <strain evidence="2">WB3</strain>
    </source>
</reference>
<name>A0AAW6USA6_9GAMM</name>
<evidence type="ECO:0008006" key="4">
    <source>
        <dbReference type="Google" id="ProtNLM"/>
    </source>
</evidence>
<comment type="caution">
    <text evidence="2">The sequence shown here is derived from an EMBL/GenBank/DDBJ whole genome shotgun (WGS) entry which is preliminary data.</text>
</comment>
<protein>
    <recommendedName>
        <fullName evidence="4">Secreted protein</fullName>
    </recommendedName>
</protein>
<dbReference type="EMBL" id="JASKNE010000001">
    <property type="protein sequence ID" value="MDK1682978.1"/>
    <property type="molecule type" value="Genomic_DNA"/>
</dbReference>
<keyword evidence="1" id="KW-0732">Signal</keyword>
<dbReference type="Proteomes" id="UP001241935">
    <property type="component" value="Unassembled WGS sequence"/>
</dbReference>
<dbReference type="RefSeq" id="WP_284066416.1">
    <property type="nucleotide sequence ID" value="NZ_JASKNE010000001.1"/>
</dbReference>
<dbReference type="AlphaFoldDB" id="A0AAW6USA6"/>
<gene>
    <name evidence="2" type="ORF">QOR41_03825</name>
</gene>
<feature type="signal peptide" evidence="1">
    <location>
        <begin position="1"/>
        <end position="23"/>
    </location>
</feature>
<accession>A0AAW6USA6</accession>
<evidence type="ECO:0000313" key="3">
    <source>
        <dbReference type="Proteomes" id="UP001241935"/>
    </source>
</evidence>
<sequence>MFNKVFLSISVVLTLTVCQSVPAALASHAADQVQVIHPSSTSIQPEVAPCTNGFDDVNVCELLS</sequence>
<evidence type="ECO:0000313" key="2">
    <source>
        <dbReference type="EMBL" id="MDK1682978.1"/>
    </source>
</evidence>
<evidence type="ECO:0000256" key="1">
    <source>
        <dbReference type="SAM" id="SignalP"/>
    </source>
</evidence>
<feature type="chain" id="PRO_5043936148" description="Secreted protein" evidence="1">
    <location>
        <begin position="24"/>
        <end position="64"/>
    </location>
</feature>
<organism evidence="2 3">
    <name type="scientific">Acinetobacter terrestris</name>
    <dbReference type="NCBI Taxonomy" id="2529843"/>
    <lineage>
        <taxon>Bacteria</taxon>
        <taxon>Pseudomonadati</taxon>
        <taxon>Pseudomonadota</taxon>
        <taxon>Gammaproteobacteria</taxon>
        <taxon>Moraxellales</taxon>
        <taxon>Moraxellaceae</taxon>
        <taxon>Acinetobacter</taxon>
        <taxon>Acinetobacter Taxon 24</taxon>
    </lineage>
</organism>
<proteinExistence type="predicted"/>